<dbReference type="Proteomes" id="UP000285301">
    <property type="component" value="Unassembled WGS sequence"/>
</dbReference>
<feature type="domain" description="C-type lectin" evidence="2">
    <location>
        <begin position="43"/>
        <end position="159"/>
    </location>
</feature>
<reference evidence="3 4" key="1">
    <citation type="journal article" date="2018" name="Gigascience">
        <title>Genomes of trombidid mites reveal novel predicted allergens and laterally-transferred genes associated with secondary metabolism.</title>
        <authorList>
            <person name="Dong X."/>
            <person name="Chaisiri K."/>
            <person name="Xia D."/>
            <person name="Armstrong S.D."/>
            <person name="Fang Y."/>
            <person name="Donnelly M.J."/>
            <person name="Kadowaki T."/>
            <person name="McGarry J.W."/>
            <person name="Darby A.C."/>
            <person name="Makepeace B.L."/>
        </authorList>
    </citation>
    <scope>NUCLEOTIDE SEQUENCE [LARGE SCALE GENOMIC DNA]</scope>
    <source>
        <strain evidence="3">UoL-WK</strain>
    </source>
</reference>
<dbReference type="InterPro" id="IPR016187">
    <property type="entry name" value="CTDL_fold"/>
</dbReference>
<protein>
    <submittedName>
        <fullName evidence="3">Aggrecan core protein-like protein</fullName>
    </submittedName>
</protein>
<proteinExistence type="predicted"/>
<dbReference type="CDD" id="cd00037">
    <property type="entry name" value="CLECT"/>
    <property type="match status" value="1"/>
</dbReference>
<evidence type="ECO:0000313" key="3">
    <source>
        <dbReference type="EMBL" id="RWR99095.1"/>
    </source>
</evidence>
<dbReference type="InterPro" id="IPR016186">
    <property type="entry name" value="C-type_lectin-like/link_sf"/>
</dbReference>
<evidence type="ECO:0000313" key="4">
    <source>
        <dbReference type="Proteomes" id="UP000285301"/>
    </source>
</evidence>
<dbReference type="InterPro" id="IPR050111">
    <property type="entry name" value="C-type_lectin/snaclec_domain"/>
</dbReference>
<dbReference type="InterPro" id="IPR001304">
    <property type="entry name" value="C-type_lectin-like"/>
</dbReference>
<name>A0A443Q7U1_9ACAR</name>
<dbReference type="Pfam" id="PF00059">
    <property type="entry name" value="Lectin_C"/>
    <property type="match status" value="1"/>
</dbReference>
<accession>A0A443Q7U1</accession>
<evidence type="ECO:0000259" key="2">
    <source>
        <dbReference type="PROSITE" id="PS50041"/>
    </source>
</evidence>
<gene>
    <name evidence="3" type="ORF">B4U79_17081</name>
</gene>
<keyword evidence="4" id="KW-1185">Reference proteome</keyword>
<dbReference type="SMART" id="SM00034">
    <property type="entry name" value="CLECT"/>
    <property type="match status" value="1"/>
</dbReference>
<comment type="caution">
    <text evidence="3">The sequence shown here is derived from an EMBL/GenBank/DDBJ whole genome shotgun (WGS) entry which is preliminary data.</text>
</comment>
<dbReference type="PROSITE" id="PS50041">
    <property type="entry name" value="C_TYPE_LECTIN_2"/>
    <property type="match status" value="1"/>
</dbReference>
<dbReference type="EMBL" id="NCKU01016922">
    <property type="protein sequence ID" value="RWR99095.1"/>
    <property type="molecule type" value="Genomic_DNA"/>
</dbReference>
<sequence length="214" mass="24183">TSKLLQALDVIFNDGIKQECPGILAVENEEIDSGECESGWHKYDRKCFWISKNQATARGAFNVCKRMNAQMVTIHSEEENDAFLRLTDAGKLYWLGAGQCAYKLGSMIWIDGSPFNYTNWLPTDPNAVSPYCVWLATWGGRNGQWGDEPCGQNFYYACEKIRGAKNSAIIDEFPENNIQSYFFSKVADFVKKKASLCHCTTPQDKVDYCARPQP</sequence>
<dbReference type="PANTHER" id="PTHR22803">
    <property type="entry name" value="MANNOSE, PHOSPHOLIPASE, LECTIN RECEPTOR RELATED"/>
    <property type="match status" value="1"/>
</dbReference>
<dbReference type="PROSITE" id="PS00615">
    <property type="entry name" value="C_TYPE_LECTIN_1"/>
    <property type="match status" value="1"/>
</dbReference>
<dbReference type="InterPro" id="IPR018378">
    <property type="entry name" value="C-type_lectin_CS"/>
</dbReference>
<dbReference type="OrthoDB" id="418245at2759"/>
<evidence type="ECO:0000256" key="1">
    <source>
        <dbReference type="ARBA" id="ARBA00023157"/>
    </source>
</evidence>
<keyword evidence="1" id="KW-1015">Disulfide bond</keyword>
<dbReference type="AlphaFoldDB" id="A0A443Q7U1"/>
<organism evidence="3 4">
    <name type="scientific">Dinothrombium tinctorium</name>
    <dbReference type="NCBI Taxonomy" id="1965070"/>
    <lineage>
        <taxon>Eukaryota</taxon>
        <taxon>Metazoa</taxon>
        <taxon>Ecdysozoa</taxon>
        <taxon>Arthropoda</taxon>
        <taxon>Chelicerata</taxon>
        <taxon>Arachnida</taxon>
        <taxon>Acari</taxon>
        <taxon>Acariformes</taxon>
        <taxon>Trombidiformes</taxon>
        <taxon>Prostigmata</taxon>
        <taxon>Anystina</taxon>
        <taxon>Parasitengona</taxon>
        <taxon>Trombidioidea</taxon>
        <taxon>Trombidiidae</taxon>
        <taxon>Dinothrombium</taxon>
    </lineage>
</organism>
<feature type="non-terminal residue" evidence="3">
    <location>
        <position position="1"/>
    </location>
</feature>
<dbReference type="SUPFAM" id="SSF56436">
    <property type="entry name" value="C-type lectin-like"/>
    <property type="match status" value="1"/>
</dbReference>
<dbReference type="Gene3D" id="3.10.100.10">
    <property type="entry name" value="Mannose-Binding Protein A, subunit A"/>
    <property type="match status" value="1"/>
</dbReference>